<dbReference type="InterPro" id="IPR041916">
    <property type="entry name" value="Anti_sigma_zinc_sf"/>
</dbReference>
<dbReference type="Proteomes" id="UP001227101">
    <property type="component" value="Chromosome"/>
</dbReference>
<keyword evidence="4" id="KW-0472">Membrane</keyword>
<dbReference type="Gene3D" id="1.10.10.1320">
    <property type="entry name" value="Anti-sigma factor, zinc-finger domain"/>
    <property type="match status" value="1"/>
</dbReference>
<sequence>MRGRRRESAALGLGVLDDAAEFEAHLRGCARCRERVAGFEPVAAALAEAVRLGYLPIGGSGPRVVDVPTERRQPISGHSARAATSRYPTPVTGAARRRKPGVFSGPLGSALLVLALAAAVLGLCAARPAGGGIRFASAACIVSPAPVVAGTGRDLRDLPWPTGFQ</sequence>
<proteinExistence type="predicted"/>
<gene>
    <name evidence="5" type="ORF">QP939_06650</name>
</gene>
<feature type="transmembrane region" description="Helical" evidence="4">
    <location>
        <begin position="102"/>
        <end position="123"/>
    </location>
</feature>
<organism evidence="5 6">
    <name type="scientific">Amycolatopsis nalaikhensis</name>
    <dbReference type="NCBI Taxonomy" id="715472"/>
    <lineage>
        <taxon>Bacteria</taxon>
        <taxon>Bacillati</taxon>
        <taxon>Actinomycetota</taxon>
        <taxon>Actinomycetes</taxon>
        <taxon>Pseudonocardiales</taxon>
        <taxon>Pseudonocardiaceae</taxon>
        <taxon>Amycolatopsis</taxon>
    </lineage>
</organism>
<evidence type="ECO:0000256" key="4">
    <source>
        <dbReference type="SAM" id="Phobius"/>
    </source>
</evidence>
<protein>
    <submittedName>
        <fullName evidence="5">Zf-HC2 domain-containing protein</fullName>
    </submittedName>
</protein>
<keyword evidence="4" id="KW-1133">Transmembrane helix</keyword>
<keyword evidence="6" id="KW-1185">Reference proteome</keyword>
<evidence type="ECO:0000256" key="2">
    <source>
        <dbReference type="ARBA" id="ARBA00023163"/>
    </source>
</evidence>
<keyword evidence="4" id="KW-0812">Transmembrane</keyword>
<keyword evidence="2" id="KW-0804">Transcription</keyword>
<dbReference type="RefSeq" id="WP_285455678.1">
    <property type="nucleotide sequence ID" value="NZ_CP127173.1"/>
</dbReference>
<reference evidence="5 6" key="1">
    <citation type="submission" date="2023-06" db="EMBL/GenBank/DDBJ databases">
        <authorList>
            <person name="Oyuntsetseg B."/>
            <person name="Kim S.B."/>
        </authorList>
    </citation>
    <scope>NUCLEOTIDE SEQUENCE [LARGE SCALE GENOMIC DNA]</scope>
    <source>
        <strain evidence="5 6">2-2</strain>
    </source>
</reference>
<accession>A0ABY8XRN8</accession>
<keyword evidence="1" id="KW-0805">Transcription regulation</keyword>
<dbReference type="EMBL" id="CP127173">
    <property type="protein sequence ID" value="WIV58320.1"/>
    <property type="molecule type" value="Genomic_DNA"/>
</dbReference>
<feature type="region of interest" description="Disordered" evidence="3">
    <location>
        <begin position="72"/>
        <end position="94"/>
    </location>
</feature>
<evidence type="ECO:0000256" key="1">
    <source>
        <dbReference type="ARBA" id="ARBA00023015"/>
    </source>
</evidence>
<evidence type="ECO:0000313" key="6">
    <source>
        <dbReference type="Proteomes" id="UP001227101"/>
    </source>
</evidence>
<name>A0ABY8XRN8_9PSEU</name>
<evidence type="ECO:0000313" key="5">
    <source>
        <dbReference type="EMBL" id="WIV58320.1"/>
    </source>
</evidence>
<evidence type="ECO:0000256" key="3">
    <source>
        <dbReference type="SAM" id="MobiDB-lite"/>
    </source>
</evidence>